<evidence type="ECO:0000256" key="1">
    <source>
        <dbReference type="RuleBase" id="RU000363"/>
    </source>
</evidence>
<dbReference type="Gene3D" id="3.40.50.720">
    <property type="entry name" value="NAD(P)-binding Rossmann-like Domain"/>
    <property type="match status" value="1"/>
</dbReference>
<feature type="non-terminal residue" evidence="2">
    <location>
        <position position="1"/>
    </location>
</feature>
<gene>
    <name evidence="2" type="ORF">FIBSPDRAFT_1038578</name>
</gene>
<dbReference type="GO" id="GO:0016616">
    <property type="term" value="F:oxidoreductase activity, acting on the CH-OH group of donors, NAD or NADP as acceptor"/>
    <property type="evidence" value="ECO:0007669"/>
    <property type="project" value="TreeGrafter"/>
</dbReference>
<dbReference type="AlphaFoldDB" id="A0A166SUM1"/>
<comment type="similarity">
    <text evidence="1">Belongs to the short-chain dehydrogenases/reductases (SDR) family.</text>
</comment>
<evidence type="ECO:0000313" key="3">
    <source>
        <dbReference type="Proteomes" id="UP000076532"/>
    </source>
</evidence>
<dbReference type="EMBL" id="KV417496">
    <property type="protein sequence ID" value="KZP29866.1"/>
    <property type="molecule type" value="Genomic_DNA"/>
</dbReference>
<dbReference type="OrthoDB" id="9876299at2759"/>
<sequence>MPATEKQRVVVVTGASRGLGLEWVRQYRDSHNTFVIAIVRSAKTASKLLEIADDNVAIVEVDMGRTDMFEEAAKSIEALSGGRVDILINNAAVMIGAGRSFVDGPSKSSFQEWDETFRVNLLGPVFFTNSLIPQLLAGTEKKVVNLSSLGADRAFHGAMEVQLASYSASKAALATATLNFHLEFKDQGFIFVSLSPGGAQTDMDDYGIAPMTAAESVGHCLSFVSRMTNKDGGQLRNFDGAKTIAADKPR</sequence>
<evidence type="ECO:0000313" key="2">
    <source>
        <dbReference type="EMBL" id="KZP29866.1"/>
    </source>
</evidence>
<proteinExistence type="inferred from homology"/>
<keyword evidence="3" id="KW-1185">Reference proteome</keyword>
<dbReference type="InterPro" id="IPR036291">
    <property type="entry name" value="NAD(P)-bd_dom_sf"/>
</dbReference>
<protein>
    <submittedName>
        <fullName evidence="2">NAD(P)-binding protein</fullName>
    </submittedName>
</protein>
<name>A0A166SUM1_9AGAM</name>
<dbReference type="PRINTS" id="PR00081">
    <property type="entry name" value="GDHRDH"/>
</dbReference>
<dbReference type="InterPro" id="IPR052184">
    <property type="entry name" value="SDR_enzymes"/>
</dbReference>
<dbReference type="Proteomes" id="UP000076532">
    <property type="component" value="Unassembled WGS sequence"/>
</dbReference>
<organism evidence="2 3">
    <name type="scientific">Athelia psychrophila</name>
    <dbReference type="NCBI Taxonomy" id="1759441"/>
    <lineage>
        <taxon>Eukaryota</taxon>
        <taxon>Fungi</taxon>
        <taxon>Dikarya</taxon>
        <taxon>Basidiomycota</taxon>
        <taxon>Agaricomycotina</taxon>
        <taxon>Agaricomycetes</taxon>
        <taxon>Agaricomycetidae</taxon>
        <taxon>Atheliales</taxon>
        <taxon>Atheliaceae</taxon>
        <taxon>Athelia</taxon>
    </lineage>
</organism>
<dbReference type="Pfam" id="PF00106">
    <property type="entry name" value="adh_short"/>
    <property type="match status" value="1"/>
</dbReference>
<dbReference type="SUPFAM" id="SSF51735">
    <property type="entry name" value="NAD(P)-binding Rossmann-fold domains"/>
    <property type="match status" value="1"/>
</dbReference>
<dbReference type="PANTHER" id="PTHR45458">
    <property type="entry name" value="SHORT-CHAIN DEHYDROGENASE/REDUCTASE SDR"/>
    <property type="match status" value="1"/>
</dbReference>
<accession>A0A166SUM1</accession>
<dbReference type="PANTHER" id="PTHR45458:SF3">
    <property type="entry name" value="CHAIN DEHYDROGENASE (ATSC), PUTATIVE-RELATED"/>
    <property type="match status" value="1"/>
</dbReference>
<dbReference type="InterPro" id="IPR002347">
    <property type="entry name" value="SDR_fam"/>
</dbReference>
<reference evidence="2 3" key="1">
    <citation type="journal article" date="2016" name="Mol. Biol. Evol.">
        <title>Comparative Genomics of Early-Diverging Mushroom-Forming Fungi Provides Insights into the Origins of Lignocellulose Decay Capabilities.</title>
        <authorList>
            <person name="Nagy L.G."/>
            <person name="Riley R."/>
            <person name="Tritt A."/>
            <person name="Adam C."/>
            <person name="Daum C."/>
            <person name="Floudas D."/>
            <person name="Sun H."/>
            <person name="Yadav J.S."/>
            <person name="Pangilinan J."/>
            <person name="Larsson K.H."/>
            <person name="Matsuura K."/>
            <person name="Barry K."/>
            <person name="Labutti K."/>
            <person name="Kuo R."/>
            <person name="Ohm R.A."/>
            <person name="Bhattacharya S.S."/>
            <person name="Shirouzu T."/>
            <person name="Yoshinaga Y."/>
            <person name="Martin F.M."/>
            <person name="Grigoriev I.V."/>
            <person name="Hibbett D.S."/>
        </authorList>
    </citation>
    <scope>NUCLEOTIDE SEQUENCE [LARGE SCALE GENOMIC DNA]</scope>
    <source>
        <strain evidence="2 3">CBS 109695</strain>
    </source>
</reference>
<dbReference type="PRINTS" id="PR00080">
    <property type="entry name" value="SDRFAMILY"/>
</dbReference>